<proteinExistence type="predicted"/>
<reference evidence="1 2" key="1">
    <citation type="submission" date="2017-06" db="EMBL/GenBank/DDBJ databases">
        <authorList>
            <person name="Kim H.J."/>
            <person name="Triplett B.A."/>
        </authorList>
    </citation>
    <scope>NUCLEOTIDE SEQUENCE [LARGE SCALE GENOMIC DNA]</scope>
    <source>
        <strain evidence="1 2">U15</strain>
    </source>
</reference>
<sequence length="143" mass="15924">MEDRPDYRPWQPPPFAVAVLDSDETLADSLCQALRDQGFAATAFYDIDVLAQAISESRFDAYVLDYLADWQPNSPRLEEIVAAILAGTPDAPVFVLGNQTRPENVEPLAGILMRHRVRYLVRPLATPYLVKRIGEAIAKRAGL</sequence>
<accession>A0A239KI18</accession>
<dbReference type="EMBL" id="FZOT01000016">
    <property type="protein sequence ID" value="SNT17821.1"/>
    <property type="molecule type" value="Genomic_DNA"/>
</dbReference>
<dbReference type="RefSeq" id="WP_089400900.1">
    <property type="nucleotide sequence ID" value="NZ_FZOT01000016.1"/>
</dbReference>
<dbReference type="AlphaFoldDB" id="A0A239KI18"/>
<dbReference type="Proteomes" id="UP000198284">
    <property type="component" value="Unassembled WGS sequence"/>
</dbReference>
<evidence type="ECO:0008006" key="3">
    <source>
        <dbReference type="Google" id="ProtNLM"/>
    </source>
</evidence>
<keyword evidence="2" id="KW-1185">Reference proteome</keyword>
<dbReference type="OrthoDB" id="8777214at2"/>
<dbReference type="SUPFAM" id="SSF52172">
    <property type="entry name" value="CheY-like"/>
    <property type="match status" value="1"/>
</dbReference>
<gene>
    <name evidence="1" type="ORF">SAMN06265795_1166</name>
</gene>
<dbReference type="InterPro" id="IPR011006">
    <property type="entry name" value="CheY-like_superfamily"/>
</dbReference>
<evidence type="ECO:0000313" key="1">
    <source>
        <dbReference type="EMBL" id="SNT17821.1"/>
    </source>
</evidence>
<organism evidence="1 2">
    <name type="scientific">Noviherbaspirillum humi</name>
    <dbReference type="NCBI Taxonomy" id="1688639"/>
    <lineage>
        <taxon>Bacteria</taxon>
        <taxon>Pseudomonadati</taxon>
        <taxon>Pseudomonadota</taxon>
        <taxon>Betaproteobacteria</taxon>
        <taxon>Burkholderiales</taxon>
        <taxon>Oxalobacteraceae</taxon>
        <taxon>Noviherbaspirillum</taxon>
    </lineage>
</organism>
<dbReference type="Gene3D" id="3.40.50.2300">
    <property type="match status" value="1"/>
</dbReference>
<protein>
    <recommendedName>
        <fullName evidence="3">Response regulator receiver domain-containing protein</fullName>
    </recommendedName>
</protein>
<name>A0A239KI18_9BURK</name>
<evidence type="ECO:0000313" key="2">
    <source>
        <dbReference type="Proteomes" id="UP000198284"/>
    </source>
</evidence>